<evidence type="ECO:0000313" key="2">
    <source>
        <dbReference type="Proteomes" id="UP000569005"/>
    </source>
</evidence>
<organism evidence="1 2">
    <name type="scientific">Tunturiibacter gelidiferens</name>
    <dbReference type="NCBI Taxonomy" id="3069689"/>
    <lineage>
        <taxon>Bacteria</taxon>
        <taxon>Pseudomonadati</taxon>
        <taxon>Acidobacteriota</taxon>
        <taxon>Terriglobia</taxon>
        <taxon>Terriglobales</taxon>
        <taxon>Acidobacteriaceae</taxon>
        <taxon>Tunturiibacter</taxon>
    </lineage>
</organism>
<dbReference type="Proteomes" id="UP000569005">
    <property type="component" value="Unassembled WGS sequence"/>
</dbReference>
<gene>
    <name evidence="1" type="ORF">HDF13_003787</name>
</gene>
<accession>A0ACC5P447</accession>
<proteinExistence type="predicted"/>
<sequence>MAEKRNPYIGPGPFSREDRIRFFGREREIDDLQNLVAAHRTLLLYAQSGAGKSSLLNAGLTPELEHPGQNIWAEPGNLQVRRFEVLTGGRFSRAIPSYLGASSVRNIFTFNALSELAAEGFSRSDLATATVKDILKSRPKITVQHGDDPPRTLSRILVLDQFEELFRCHAQRWEERRVFFKELADAMNQEPTLKILIAMREDFVANLDPFADMLPEGLRTHYRLEMLRDEPALSAITKPLTGSGITFAEGVAERLVTDLQTTPLAGLGDAGGENEPGAAPAKPLTVIEEFIEPVQLQVVCFSLFRKLTEKGSIEITDDDRLAFAKVEVALRAYYEDALAETAEKTRIGIDELRQWFETQLITSEKTRGLAFQGREATAGLPNNAIKILDESFHIIRPDVRSSGIWYELSHDRFVTPILRANDEWRARVEKKREEELEEERRKLTAEARRLRWIAVAMAVCLLLALGGILFALKGERETEKAKGSAESALKSLKLDEEKLVEAFKKLTIDEAKLKNDDEERKKNYSYLEKLFETLSETDRRLRATEVQERHEALTNASHGLAGASTNQPNTESQLRLLVALEAVRLPYANDKTADLEAEGALQAAVQAEHKNGFSAGHTGDIRSLAFSPDGLRLATASADGTAREWDAGTGLSLLTIDGQSGPINAVAFSPDGKQLATGGDNNIVELWDSVTGKEMRRLVGHIGVVNALTFSPDGKWLASGSSDGTARIWDLAIQRKEPLTLPGNDNPVWDVQFAPDGKRLATASGDGTARIWDIEHIWKEPLVFPFRSKLLRRDQPASVYTISFSPDGESLATAGTDERIVIWDARDPNKDTRTLYAQWSPVSQVAFSRQGKHLGASGGRSSRPDASQVPGIFASIWDLSTPGEKVVNFYLPRQPRFAFGNYKQPAVLAFTRDGQKVATSVAESVAEVWNASSGEQLSAVSDSSIQQTVLAISGDGRQVAAYGNDGNLRIFDGASGLEVLTLPQGPKGDPIVPSWDSIASAAFSLNGRFLAVLGLDRTARIWQTQNGTVIRRFNIVDGQSALALSSGNTFSIAVSDDGGTIATIIGKVLTLWDVKSGTGVPLQSDRIGSYPIVAFSPDGHTLASASADRVVQFWDIRSKSKIGTVHQADTVTALAFTPAGSLATAGIESVDFYDVPSGRKRPELKIKASGVNNLAFDSNGSRLATVSRGKIQVSSVGHSAEPLSIRLEQESPFRLAFNSNGSLITASRNMVLRQYPLGVEDLMRVARLQITRSWTTEECRDLLPFGACLPDAEALAQVAGGNLSLKDGDVDAAMASFRKAQQIDPTLILDPNVEVRLARSAALLAKGRNLASAGDWQAAQISFQAAIDLDHREMHFSPSESARHLAAPPLVAKGQNQARANDRNGAIATFILAKKLDPDASLDPEKEANRWQAESLVAKGVTLAELGDLQEAKKAFDDAERLSPPSRSRLKLETDALRRAGDTQASLGRTKEAAEIYSSAVNLDPTLDLIPDREANRQSVLKPLADGEKLVTDAARMSAEKSLDEEQKRLIAKLLGQASRVFSQMAVDYSDLPQGQPPNHFDYTTLNLVCWYGSISRHATQVMKACDQAVVMTDGRLGNIRDSRGLARALSGDSKGAIVDFQAYVDQRTDGPVRAERQRWIDALNKGEDWLTQDLLDKLLLQ</sequence>
<name>A0ACC5P447_9BACT</name>
<keyword evidence="2" id="KW-1185">Reference proteome</keyword>
<protein>
    <submittedName>
        <fullName evidence="1">WD40 repeat protein/tetratricopeptide (TPR) repeat protein</fullName>
    </submittedName>
</protein>
<dbReference type="EMBL" id="JACHEA010000001">
    <property type="protein sequence ID" value="MBB5341454.1"/>
    <property type="molecule type" value="Genomic_DNA"/>
</dbReference>
<comment type="caution">
    <text evidence="1">The sequence shown here is derived from an EMBL/GenBank/DDBJ whole genome shotgun (WGS) entry which is preliminary data.</text>
</comment>
<reference evidence="1" key="1">
    <citation type="submission" date="2020-08" db="EMBL/GenBank/DDBJ databases">
        <title>Genomic Encyclopedia of Type Strains, Phase IV (KMG-V): Genome sequencing to study the core and pangenomes of soil and plant-associated prokaryotes.</title>
        <authorList>
            <person name="Whitman W."/>
        </authorList>
    </citation>
    <scope>NUCLEOTIDE SEQUENCE</scope>
    <source>
        <strain evidence="1">M8UP15</strain>
    </source>
</reference>
<evidence type="ECO:0000313" key="1">
    <source>
        <dbReference type="EMBL" id="MBB5341454.1"/>
    </source>
</evidence>